<accession>A0AAV4UGH1</accession>
<protein>
    <submittedName>
        <fullName evidence="1">Uncharacterized protein</fullName>
    </submittedName>
</protein>
<evidence type="ECO:0000313" key="2">
    <source>
        <dbReference type="Proteomes" id="UP001054837"/>
    </source>
</evidence>
<organism evidence="1 2">
    <name type="scientific">Caerostris darwini</name>
    <dbReference type="NCBI Taxonomy" id="1538125"/>
    <lineage>
        <taxon>Eukaryota</taxon>
        <taxon>Metazoa</taxon>
        <taxon>Ecdysozoa</taxon>
        <taxon>Arthropoda</taxon>
        <taxon>Chelicerata</taxon>
        <taxon>Arachnida</taxon>
        <taxon>Araneae</taxon>
        <taxon>Araneomorphae</taxon>
        <taxon>Entelegynae</taxon>
        <taxon>Araneoidea</taxon>
        <taxon>Araneidae</taxon>
        <taxon>Caerostris</taxon>
    </lineage>
</organism>
<feature type="non-terminal residue" evidence="1">
    <location>
        <position position="1"/>
    </location>
</feature>
<comment type="caution">
    <text evidence="1">The sequence shown here is derived from an EMBL/GenBank/DDBJ whole genome shotgun (WGS) entry which is preliminary data.</text>
</comment>
<proteinExistence type="predicted"/>
<reference evidence="1 2" key="1">
    <citation type="submission" date="2021-06" db="EMBL/GenBank/DDBJ databases">
        <title>Caerostris darwini draft genome.</title>
        <authorList>
            <person name="Kono N."/>
            <person name="Arakawa K."/>
        </authorList>
    </citation>
    <scope>NUCLEOTIDE SEQUENCE [LARGE SCALE GENOMIC DNA]</scope>
</reference>
<gene>
    <name evidence="1" type="ORF">CDAR_577061</name>
</gene>
<keyword evidence="2" id="KW-1185">Reference proteome</keyword>
<dbReference type="EMBL" id="BPLQ01011230">
    <property type="protein sequence ID" value="GIY56841.1"/>
    <property type="molecule type" value="Genomic_DNA"/>
</dbReference>
<sequence length="13" mass="1517">NSKNIKILHPICH</sequence>
<dbReference type="Proteomes" id="UP001054837">
    <property type="component" value="Unassembled WGS sequence"/>
</dbReference>
<name>A0AAV4UGH1_9ARAC</name>
<evidence type="ECO:0000313" key="1">
    <source>
        <dbReference type="EMBL" id="GIY56841.1"/>
    </source>
</evidence>